<accession>A0AA39T0Z3</accession>
<name>A0AA39T0Z3_ACESA</name>
<organism evidence="1 2">
    <name type="scientific">Acer saccharum</name>
    <name type="common">Sugar maple</name>
    <dbReference type="NCBI Taxonomy" id="4024"/>
    <lineage>
        <taxon>Eukaryota</taxon>
        <taxon>Viridiplantae</taxon>
        <taxon>Streptophyta</taxon>
        <taxon>Embryophyta</taxon>
        <taxon>Tracheophyta</taxon>
        <taxon>Spermatophyta</taxon>
        <taxon>Magnoliopsida</taxon>
        <taxon>eudicotyledons</taxon>
        <taxon>Gunneridae</taxon>
        <taxon>Pentapetalae</taxon>
        <taxon>rosids</taxon>
        <taxon>malvids</taxon>
        <taxon>Sapindales</taxon>
        <taxon>Sapindaceae</taxon>
        <taxon>Hippocastanoideae</taxon>
        <taxon>Acereae</taxon>
        <taxon>Acer</taxon>
    </lineage>
</organism>
<keyword evidence="2" id="KW-1185">Reference proteome</keyword>
<gene>
    <name evidence="1" type="ORF">LWI29_020791</name>
</gene>
<sequence length="109" mass="12415">MSLKFIGVDYGGIRTGLAVSRVREPYIQPRDVIEDPNPKESIAMLKNYASEVVLLICFTHFKTYVNPLQLFKNVKESRVPLCLLGFDMREAYTGLAVTDFDLRSAWAQK</sequence>
<dbReference type="AlphaFoldDB" id="A0AA39T0Z3"/>
<dbReference type="Proteomes" id="UP001168877">
    <property type="component" value="Unassembled WGS sequence"/>
</dbReference>
<reference evidence="1" key="2">
    <citation type="submission" date="2023-06" db="EMBL/GenBank/DDBJ databases">
        <authorList>
            <person name="Swenson N.G."/>
            <person name="Wegrzyn J.L."/>
            <person name="Mcevoy S.L."/>
        </authorList>
    </citation>
    <scope>NUCLEOTIDE SEQUENCE</scope>
    <source>
        <strain evidence="1">NS2018</strain>
        <tissue evidence="1">Leaf</tissue>
    </source>
</reference>
<dbReference type="EMBL" id="JAUESC010000003">
    <property type="protein sequence ID" value="KAK0601043.1"/>
    <property type="molecule type" value="Genomic_DNA"/>
</dbReference>
<protein>
    <submittedName>
        <fullName evidence="1">Uncharacterized protein</fullName>
    </submittedName>
</protein>
<evidence type="ECO:0000313" key="2">
    <source>
        <dbReference type="Proteomes" id="UP001168877"/>
    </source>
</evidence>
<proteinExistence type="predicted"/>
<reference evidence="1" key="1">
    <citation type="journal article" date="2022" name="Plant J.">
        <title>Strategies of tolerance reflected in two North American maple genomes.</title>
        <authorList>
            <person name="McEvoy S.L."/>
            <person name="Sezen U.U."/>
            <person name="Trouern-Trend A."/>
            <person name="McMahon S.M."/>
            <person name="Schaberg P.G."/>
            <person name="Yang J."/>
            <person name="Wegrzyn J.L."/>
            <person name="Swenson N.G."/>
        </authorList>
    </citation>
    <scope>NUCLEOTIDE SEQUENCE</scope>
    <source>
        <strain evidence="1">NS2018</strain>
    </source>
</reference>
<comment type="caution">
    <text evidence="1">The sequence shown here is derived from an EMBL/GenBank/DDBJ whole genome shotgun (WGS) entry which is preliminary data.</text>
</comment>
<evidence type="ECO:0000313" key="1">
    <source>
        <dbReference type="EMBL" id="KAK0601043.1"/>
    </source>
</evidence>